<reference evidence="4 5" key="1">
    <citation type="journal article" date="2014" name="BMC Genomics">
        <title>Adaptive genomic structural variation in the grape powdery mildew pathogen, Erysiphe necator.</title>
        <authorList>
            <person name="Jones L."/>
            <person name="Riaz S."/>
            <person name="Morales-Cruz A."/>
            <person name="Amrine K.C."/>
            <person name="McGuire B."/>
            <person name="Gubler W.D."/>
            <person name="Walker M.A."/>
            <person name="Cantu D."/>
        </authorList>
    </citation>
    <scope>NUCLEOTIDE SEQUENCE [LARGE SCALE GENOMIC DNA]</scope>
    <source>
        <strain evidence="5">c</strain>
    </source>
</reference>
<feature type="region of interest" description="Disordered" evidence="1">
    <location>
        <begin position="302"/>
        <end position="346"/>
    </location>
</feature>
<keyword evidence="5" id="KW-1185">Reference proteome</keyword>
<dbReference type="PROSITE" id="PS51061">
    <property type="entry name" value="R3H"/>
    <property type="match status" value="1"/>
</dbReference>
<feature type="compositionally biased region" description="Low complexity" evidence="1">
    <location>
        <begin position="325"/>
        <end position="346"/>
    </location>
</feature>
<evidence type="ECO:0000313" key="5">
    <source>
        <dbReference type="Proteomes" id="UP000030854"/>
    </source>
</evidence>
<feature type="region of interest" description="Disordered" evidence="1">
    <location>
        <begin position="1"/>
        <end position="60"/>
    </location>
</feature>
<feature type="domain" description="G-patch" evidence="2">
    <location>
        <begin position="671"/>
        <end position="714"/>
    </location>
</feature>
<feature type="compositionally biased region" description="Basic residues" evidence="1">
    <location>
        <begin position="1"/>
        <end position="13"/>
    </location>
</feature>
<proteinExistence type="predicted"/>
<dbReference type="EMBL" id="JNVN01001238">
    <property type="protein sequence ID" value="KHJ33784.1"/>
    <property type="molecule type" value="Genomic_DNA"/>
</dbReference>
<dbReference type="SMART" id="SM00393">
    <property type="entry name" value="R3H"/>
    <property type="match status" value="1"/>
</dbReference>
<sequence>MAHSKNVSRRSNNKSRPYGRGEARKSLVPIAKSSTKPSPSEFTLKDEALSTSSKKRQWYSQRNLRNSRVVFVNAEDSQNDKVENTSEVLISESGAESKEPEQKIITPPLKQQFPRKKSTENLINSFHIGESINIGPFSTQIRSISPTPSSSSDEIILFQGRNPPKASVDALSEKKDIIKEKESENLEESARKSDCSSGHEPLQLSCFSKEILSPKPVKKICTQLLETQLNQSSNVKINLQDESMNDYLANINPKNSNKLIIFSRRDLGGTPDFEYEEPESPIQSIAEYEVFKNVSNIEKKNNPRTFYTSHKPGAQFNSQAGSRKISTAISRSSSMSTSSTSSTSSNNYSINFKHHNFETELLDNPTVKTQDSDDSGDSEKSEYDDTKIDIFTHFYDKKENVKRILTKYGDLGTSSDNETSKSYIQDTYLSRKYFHPPSPSKRKRDKKKKKRGLGKGKKKSVDSYPDYDELDIFDIMDFDRPVVSKKKTALKFPDPTMDEYMKMAVQNNRLKKQEKKKEREILRNLGLLGNKKTKQDLRHKYKTGMDFDELKREVKAFLKDGTSTLVLPPMKKSNRQVVHEMANMLKLKSKSNGIGASRFPVLYRTSRTTQYAEDIFQSMELAFTRGFFPRNNYKFKKYSKNNKFRKNGTKKAAVSYREGEIVGGSAPEISVNNKGRTMLEKMGWSSGTALGALNNKGILQPLSQTVKKSKRGLA</sequence>
<dbReference type="InterPro" id="IPR051189">
    <property type="entry name" value="Splicing_assoc_domain"/>
</dbReference>
<feature type="compositionally biased region" description="Polar residues" evidence="1">
    <location>
        <begin position="32"/>
        <end position="41"/>
    </location>
</feature>
<dbReference type="Gene3D" id="3.30.1370.50">
    <property type="entry name" value="R3H-like domain"/>
    <property type="match status" value="1"/>
</dbReference>
<accession>A0A0B1PAY5</accession>
<dbReference type="InterPro" id="IPR000467">
    <property type="entry name" value="G_patch_dom"/>
</dbReference>
<dbReference type="PANTHER" id="PTHR14195">
    <property type="entry name" value="G PATCH DOMAIN CONTAINING PROTEIN 2"/>
    <property type="match status" value="1"/>
</dbReference>
<feature type="region of interest" description="Disordered" evidence="1">
    <location>
        <begin position="361"/>
        <end position="382"/>
    </location>
</feature>
<dbReference type="HOGENOM" id="CLU_007254_1_0_1"/>
<evidence type="ECO:0000259" key="2">
    <source>
        <dbReference type="PROSITE" id="PS50174"/>
    </source>
</evidence>
<feature type="region of interest" description="Disordered" evidence="1">
    <location>
        <begin position="180"/>
        <end position="200"/>
    </location>
</feature>
<evidence type="ECO:0000256" key="1">
    <source>
        <dbReference type="SAM" id="MobiDB-lite"/>
    </source>
</evidence>
<dbReference type="SUPFAM" id="SSF82708">
    <property type="entry name" value="R3H domain"/>
    <property type="match status" value="1"/>
</dbReference>
<organism evidence="4 5">
    <name type="scientific">Uncinula necator</name>
    <name type="common">Grape powdery mildew</name>
    <dbReference type="NCBI Taxonomy" id="52586"/>
    <lineage>
        <taxon>Eukaryota</taxon>
        <taxon>Fungi</taxon>
        <taxon>Dikarya</taxon>
        <taxon>Ascomycota</taxon>
        <taxon>Pezizomycotina</taxon>
        <taxon>Leotiomycetes</taxon>
        <taxon>Erysiphales</taxon>
        <taxon>Erysiphaceae</taxon>
        <taxon>Erysiphe</taxon>
    </lineage>
</organism>
<dbReference type="Proteomes" id="UP000030854">
    <property type="component" value="Unassembled WGS sequence"/>
</dbReference>
<evidence type="ECO:0000313" key="4">
    <source>
        <dbReference type="EMBL" id="KHJ33784.1"/>
    </source>
</evidence>
<dbReference type="STRING" id="52586.A0A0B1PAY5"/>
<dbReference type="OrthoDB" id="21470at2759"/>
<evidence type="ECO:0000259" key="3">
    <source>
        <dbReference type="PROSITE" id="PS51061"/>
    </source>
</evidence>
<name>A0A0B1PAY5_UNCNE</name>
<comment type="caution">
    <text evidence="4">The sequence shown here is derived from an EMBL/GenBank/DDBJ whole genome shotgun (WGS) entry which is preliminary data.</text>
</comment>
<dbReference type="GO" id="GO:0003676">
    <property type="term" value="F:nucleic acid binding"/>
    <property type="evidence" value="ECO:0007669"/>
    <property type="project" value="UniProtKB-UniRule"/>
</dbReference>
<dbReference type="PROSITE" id="PS50174">
    <property type="entry name" value="G_PATCH"/>
    <property type="match status" value="1"/>
</dbReference>
<protein>
    <submittedName>
        <fullName evidence="4">Putative r3h and g-patch domain-containing protein</fullName>
    </submittedName>
</protein>
<gene>
    <name evidence="4" type="ORF">EV44_g4909</name>
</gene>
<dbReference type="SMART" id="SM00443">
    <property type="entry name" value="G_patch"/>
    <property type="match status" value="1"/>
</dbReference>
<feature type="compositionally biased region" description="Basic residues" evidence="1">
    <location>
        <begin position="440"/>
        <end position="458"/>
    </location>
</feature>
<dbReference type="AlphaFoldDB" id="A0A0B1PAY5"/>
<dbReference type="Pfam" id="PF01424">
    <property type="entry name" value="R3H"/>
    <property type="match status" value="1"/>
</dbReference>
<feature type="region of interest" description="Disordered" evidence="1">
    <location>
        <begin position="428"/>
        <end position="461"/>
    </location>
</feature>
<dbReference type="InterPro" id="IPR036867">
    <property type="entry name" value="R3H_dom_sf"/>
</dbReference>
<dbReference type="Pfam" id="PF01585">
    <property type="entry name" value="G-patch"/>
    <property type="match status" value="1"/>
</dbReference>
<dbReference type="InterPro" id="IPR001374">
    <property type="entry name" value="R3H_dom"/>
</dbReference>
<feature type="domain" description="R3H" evidence="3">
    <location>
        <begin position="544"/>
        <end position="606"/>
    </location>
</feature>
<feature type="compositionally biased region" description="Basic and acidic residues" evidence="1">
    <location>
        <begin position="180"/>
        <end position="194"/>
    </location>
</feature>